<dbReference type="Pfam" id="PF08281">
    <property type="entry name" value="Sigma70_r4_2"/>
    <property type="match status" value="1"/>
</dbReference>
<dbReference type="NCBIfam" id="TIGR02985">
    <property type="entry name" value="Sig70_bacteroi1"/>
    <property type="match status" value="1"/>
</dbReference>
<evidence type="ECO:0000259" key="6">
    <source>
        <dbReference type="Pfam" id="PF08281"/>
    </source>
</evidence>
<dbReference type="Proteomes" id="UP000309488">
    <property type="component" value="Unassembled WGS sequence"/>
</dbReference>
<evidence type="ECO:0000256" key="2">
    <source>
        <dbReference type="ARBA" id="ARBA00023015"/>
    </source>
</evidence>
<comment type="caution">
    <text evidence="7">The sequence shown here is derived from an EMBL/GenBank/DDBJ whole genome shotgun (WGS) entry which is preliminary data.</text>
</comment>
<evidence type="ECO:0000313" key="7">
    <source>
        <dbReference type="EMBL" id="TKC06636.1"/>
    </source>
</evidence>
<dbReference type="InterPro" id="IPR013325">
    <property type="entry name" value="RNA_pol_sigma_r2"/>
</dbReference>
<dbReference type="InterPro" id="IPR036388">
    <property type="entry name" value="WH-like_DNA-bd_sf"/>
</dbReference>
<dbReference type="OrthoDB" id="799938at2"/>
<feature type="domain" description="RNA polymerase sigma factor 70 region 4 type 2" evidence="6">
    <location>
        <begin position="125"/>
        <end position="176"/>
    </location>
</feature>
<organism evidence="7 8">
    <name type="scientific">Pedobacter polaris</name>
    <dbReference type="NCBI Taxonomy" id="2571273"/>
    <lineage>
        <taxon>Bacteria</taxon>
        <taxon>Pseudomonadati</taxon>
        <taxon>Bacteroidota</taxon>
        <taxon>Sphingobacteriia</taxon>
        <taxon>Sphingobacteriales</taxon>
        <taxon>Sphingobacteriaceae</taxon>
        <taxon>Pedobacter</taxon>
    </lineage>
</organism>
<dbReference type="GO" id="GO:0006352">
    <property type="term" value="P:DNA-templated transcription initiation"/>
    <property type="evidence" value="ECO:0007669"/>
    <property type="project" value="InterPro"/>
</dbReference>
<proteinExistence type="inferred from homology"/>
<dbReference type="InterPro" id="IPR007627">
    <property type="entry name" value="RNA_pol_sigma70_r2"/>
</dbReference>
<reference evidence="7 8" key="1">
    <citation type="submission" date="2019-04" db="EMBL/GenBank/DDBJ databases">
        <title>Pedobacter sp. RP-3-22 sp. nov., isolated from Arctic soil.</title>
        <authorList>
            <person name="Dahal R.H."/>
            <person name="Kim D.-U."/>
        </authorList>
    </citation>
    <scope>NUCLEOTIDE SEQUENCE [LARGE SCALE GENOMIC DNA]</scope>
    <source>
        <strain evidence="7 8">RP-3-22</strain>
    </source>
</reference>
<dbReference type="InterPro" id="IPR013324">
    <property type="entry name" value="RNA_pol_sigma_r3/r4-like"/>
</dbReference>
<dbReference type="Gene3D" id="1.10.1740.10">
    <property type="match status" value="1"/>
</dbReference>
<dbReference type="SUPFAM" id="SSF88659">
    <property type="entry name" value="Sigma3 and sigma4 domains of RNA polymerase sigma factors"/>
    <property type="match status" value="1"/>
</dbReference>
<keyword evidence="3" id="KW-0731">Sigma factor</keyword>
<evidence type="ECO:0000256" key="4">
    <source>
        <dbReference type="ARBA" id="ARBA00023163"/>
    </source>
</evidence>
<dbReference type="SUPFAM" id="SSF88946">
    <property type="entry name" value="Sigma2 domain of RNA polymerase sigma factors"/>
    <property type="match status" value="1"/>
</dbReference>
<dbReference type="InterPro" id="IPR014284">
    <property type="entry name" value="RNA_pol_sigma-70_dom"/>
</dbReference>
<dbReference type="PANTHER" id="PTHR43133:SF46">
    <property type="entry name" value="RNA POLYMERASE SIGMA-70 FACTOR ECF SUBFAMILY"/>
    <property type="match status" value="1"/>
</dbReference>
<dbReference type="Gene3D" id="1.10.10.10">
    <property type="entry name" value="Winged helix-like DNA-binding domain superfamily/Winged helix DNA-binding domain"/>
    <property type="match status" value="1"/>
</dbReference>
<dbReference type="Pfam" id="PF04542">
    <property type="entry name" value="Sigma70_r2"/>
    <property type="match status" value="1"/>
</dbReference>
<name>A0A4V5NZ28_9SPHI</name>
<dbReference type="InterPro" id="IPR013249">
    <property type="entry name" value="RNA_pol_sigma70_r4_t2"/>
</dbReference>
<keyword evidence="8" id="KW-1185">Reference proteome</keyword>
<dbReference type="PANTHER" id="PTHR43133">
    <property type="entry name" value="RNA POLYMERASE ECF-TYPE SIGMA FACTO"/>
    <property type="match status" value="1"/>
</dbReference>
<gene>
    <name evidence="7" type="ORF">FA048_15635</name>
</gene>
<evidence type="ECO:0000256" key="3">
    <source>
        <dbReference type="ARBA" id="ARBA00023082"/>
    </source>
</evidence>
<dbReference type="InterPro" id="IPR039425">
    <property type="entry name" value="RNA_pol_sigma-70-like"/>
</dbReference>
<dbReference type="AlphaFoldDB" id="A0A4V5NZ28"/>
<comment type="similarity">
    <text evidence="1">Belongs to the sigma-70 factor family. ECF subfamily.</text>
</comment>
<accession>A0A4V5NZ28</accession>
<dbReference type="GO" id="GO:0003677">
    <property type="term" value="F:DNA binding"/>
    <property type="evidence" value="ECO:0007669"/>
    <property type="project" value="InterPro"/>
</dbReference>
<dbReference type="EMBL" id="SWBR01000004">
    <property type="protein sequence ID" value="TKC06636.1"/>
    <property type="molecule type" value="Genomic_DNA"/>
</dbReference>
<dbReference type="RefSeq" id="WP_136842812.1">
    <property type="nucleotide sequence ID" value="NZ_SWBR01000004.1"/>
</dbReference>
<evidence type="ECO:0000313" key="8">
    <source>
        <dbReference type="Proteomes" id="UP000309488"/>
    </source>
</evidence>
<dbReference type="GO" id="GO:0016987">
    <property type="term" value="F:sigma factor activity"/>
    <property type="evidence" value="ECO:0007669"/>
    <property type="project" value="UniProtKB-KW"/>
</dbReference>
<evidence type="ECO:0000256" key="1">
    <source>
        <dbReference type="ARBA" id="ARBA00010641"/>
    </source>
</evidence>
<feature type="domain" description="RNA polymerase sigma-70 region 2" evidence="5">
    <location>
        <begin position="27"/>
        <end position="92"/>
    </location>
</feature>
<sequence length="200" mass="23234">MTVNPLLDEVEILVKIAGGDQRAFTILFKHYQRFVFSFSKKITHSEESADEVVQDIFLKIWLARENLPQVKNFGAYLNRIVRNHSLNVVRQHLQQTKSAGEFSKTFSEADESTILQLNYNETNNLLNQAIAELSPQQRMVYRLCHQQGLKYDEAAAQMNISSQTVNAYMKDALKKIRIYFKKHAVVYPLLILSLFDKHHF</sequence>
<protein>
    <submittedName>
        <fullName evidence="7">RNA polymerase sigma-70 factor</fullName>
    </submittedName>
</protein>
<dbReference type="NCBIfam" id="TIGR02937">
    <property type="entry name" value="sigma70-ECF"/>
    <property type="match status" value="1"/>
</dbReference>
<evidence type="ECO:0000259" key="5">
    <source>
        <dbReference type="Pfam" id="PF04542"/>
    </source>
</evidence>
<dbReference type="InterPro" id="IPR014327">
    <property type="entry name" value="RNA_pol_sigma70_bacteroid"/>
</dbReference>
<dbReference type="CDD" id="cd06171">
    <property type="entry name" value="Sigma70_r4"/>
    <property type="match status" value="1"/>
</dbReference>
<keyword evidence="2" id="KW-0805">Transcription regulation</keyword>
<keyword evidence="4" id="KW-0804">Transcription</keyword>